<dbReference type="WBParaSite" id="PSAMB.scaffold1274size33491.g12138.t1">
    <property type="protein sequence ID" value="PSAMB.scaffold1274size33491.g12138.t1"/>
    <property type="gene ID" value="PSAMB.scaffold1274size33491.g12138"/>
</dbReference>
<keyword evidence="2" id="KW-1185">Reference proteome</keyword>
<accession>A0A914UUK5</accession>
<evidence type="ECO:0000313" key="2">
    <source>
        <dbReference type="Proteomes" id="UP000887566"/>
    </source>
</evidence>
<dbReference type="AlphaFoldDB" id="A0A914UUK5"/>
<dbReference type="Proteomes" id="UP000887566">
    <property type="component" value="Unplaced"/>
</dbReference>
<protein>
    <submittedName>
        <fullName evidence="3">Uncharacterized protein</fullName>
    </submittedName>
</protein>
<evidence type="ECO:0000256" key="1">
    <source>
        <dbReference type="SAM" id="MobiDB-lite"/>
    </source>
</evidence>
<organism evidence="2 3">
    <name type="scientific">Plectus sambesii</name>
    <dbReference type="NCBI Taxonomy" id="2011161"/>
    <lineage>
        <taxon>Eukaryota</taxon>
        <taxon>Metazoa</taxon>
        <taxon>Ecdysozoa</taxon>
        <taxon>Nematoda</taxon>
        <taxon>Chromadorea</taxon>
        <taxon>Plectida</taxon>
        <taxon>Plectina</taxon>
        <taxon>Plectoidea</taxon>
        <taxon>Plectidae</taxon>
        <taxon>Plectus</taxon>
    </lineage>
</organism>
<evidence type="ECO:0000313" key="3">
    <source>
        <dbReference type="WBParaSite" id="PSAMB.scaffold1274size33491.g12138.t1"/>
    </source>
</evidence>
<feature type="region of interest" description="Disordered" evidence="1">
    <location>
        <begin position="108"/>
        <end position="128"/>
    </location>
</feature>
<feature type="region of interest" description="Disordered" evidence="1">
    <location>
        <begin position="1"/>
        <end position="55"/>
    </location>
</feature>
<proteinExistence type="predicted"/>
<feature type="compositionally biased region" description="Polar residues" evidence="1">
    <location>
        <begin position="108"/>
        <end position="126"/>
    </location>
</feature>
<name>A0A914UUK5_9BILA</name>
<sequence>MSRAAAHQWATLEEGVTSSSARQKSARECAAVGPQGRRYRFPNVDDDGDRRRRGVRSECDDYGRLPEKFPSAHTRTINAAIHNTPRFIIHSLVPIVRVEYSSTLTQSKGETTEGLLSNGTSTSNPIDRQYRSPIYHSEIEKENGVG</sequence>
<reference evidence="3" key="1">
    <citation type="submission" date="2022-11" db="UniProtKB">
        <authorList>
            <consortium name="WormBaseParasite"/>
        </authorList>
    </citation>
    <scope>IDENTIFICATION</scope>
</reference>